<protein>
    <submittedName>
        <fullName evidence="1">Uncharacterized protein</fullName>
    </submittedName>
</protein>
<reference evidence="1" key="1">
    <citation type="journal article" date="2012" name="Proc. Natl. Acad. Sci. U.S.A.">
        <title>Antigenic diversity is generated by distinct evolutionary mechanisms in African trypanosome species.</title>
        <authorList>
            <person name="Jackson A.P."/>
            <person name="Berry A."/>
            <person name="Aslett M."/>
            <person name="Allison H.C."/>
            <person name="Burton P."/>
            <person name="Vavrova-Anderson J."/>
            <person name="Brown R."/>
            <person name="Browne H."/>
            <person name="Corton N."/>
            <person name="Hauser H."/>
            <person name="Gamble J."/>
            <person name="Gilderthorp R."/>
            <person name="Marcello L."/>
            <person name="McQuillan J."/>
            <person name="Otto T.D."/>
            <person name="Quail M.A."/>
            <person name="Sanders M.J."/>
            <person name="van Tonder A."/>
            <person name="Ginger M.L."/>
            <person name="Field M.C."/>
            <person name="Barry J.D."/>
            <person name="Hertz-Fowler C."/>
            <person name="Berriman M."/>
        </authorList>
    </citation>
    <scope>NUCLEOTIDE SEQUENCE</scope>
    <source>
        <strain evidence="1">IL3000</strain>
    </source>
</reference>
<gene>
    <name evidence="1" type="ORF">TCIL3000_8_7430</name>
</gene>
<name>G0UT01_TRYCI</name>
<organism evidence="1">
    <name type="scientific">Trypanosoma congolense (strain IL3000)</name>
    <dbReference type="NCBI Taxonomy" id="1068625"/>
    <lineage>
        <taxon>Eukaryota</taxon>
        <taxon>Discoba</taxon>
        <taxon>Euglenozoa</taxon>
        <taxon>Kinetoplastea</taxon>
        <taxon>Metakinetoplastina</taxon>
        <taxon>Trypanosomatida</taxon>
        <taxon>Trypanosomatidae</taxon>
        <taxon>Trypanosoma</taxon>
        <taxon>Nannomonas</taxon>
    </lineage>
</organism>
<sequence>MYPALPFYYEYLMLFHYRHCVFIPQQFHPPNTDVIIFLSLFFGHPQHGEDQLALAARIFLSVSNPNSDLLRKRTFHGCQCQDEEERAKQEHCEGKCFFNPNPVTIKLINFLFIC</sequence>
<dbReference type="AlphaFoldDB" id="G0UT01"/>
<accession>G0UT01</accession>
<proteinExistence type="predicted"/>
<dbReference type="EMBL" id="HE575321">
    <property type="protein sequence ID" value="CCC92514.1"/>
    <property type="molecule type" value="Genomic_DNA"/>
</dbReference>
<evidence type="ECO:0000313" key="1">
    <source>
        <dbReference type="EMBL" id="CCC92514.1"/>
    </source>
</evidence>